<organism evidence="4 5">
    <name type="scientific">Laticauda laticaudata</name>
    <name type="common">Blue-ringed sea krait</name>
    <name type="synonym">Blue-lipped sea krait</name>
    <dbReference type="NCBI Taxonomy" id="8630"/>
    <lineage>
        <taxon>Eukaryota</taxon>
        <taxon>Metazoa</taxon>
        <taxon>Chordata</taxon>
        <taxon>Craniata</taxon>
        <taxon>Vertebrata</taxon>
        <taxon>Euteleostomi</taxon>
        <taxon>Lepidosauria</taxon>
        <taxon>Squamata</taxon>
        <taxon>Bifurcata</taxon>
        <taxon>Unidentata</taxon>
        <taxon>Episquamata</taxon>
        <taxon>Toxicofera</taxon>
        <taxon>Serpentes</taxon>
        <taxon>Colubroidea</taxon>
        <taxon>Elapidae</taxon>
        <taxon>Laticaudinae</taxon>
        <taxon>Laticauda</taxon>
    </lineage>
</organism>
<dbReference type="PANTHER" id="PTHR21245">
    <property type="entry name" value="HETEROGENEOUS NUCLEAR RIBONUCLEOPROTEIN"/>
    <property type="match status" value="1"/>
</dbReference>
<name>A0A8C5SHS6_LATLA</name>
<evidence type="ECO:0000313" key="5">
    <source>
        <dbReference type="Proteomes" id="UP000694406"/>
    </source>
</evidence>
<dbReference type="GO" id="GO:0003723">
    <property type="term" value="F:RNA binding"/>
    <property type="evidence" value="ECO:0007669"/>
    <property type="project" value="UniProtKB-UniRule"/>
</dbReference>
<keyword evidence="1 2" id="KW-0694">RNA-binding</keyword>
<dbReference type="PROSITE" id="PS50102">
    <property type="entry name" value="RRM"/>
    <property type="match status" value="1"/>
</dbReference>
<accession>A0A8C5SHS6</accession>
<reference evidence="4" key="1">
    <citation type="submission" date="2025-08" db="UniProtKB">
        <authorList>
            <consortium name="Ensembl"/>
        </authorList>
    </citation>
    <scope>IDENTIFICATION</scope>
</reference>
<keyword evidence="5" id="KW-1185">Reference proteome</keyword>
<feature type="domain" description="RRM" evidence="3">
    <location>
        <begin position="56"/>
        <end position="122"/>
    </location>
</feature>
<dbReference type="InterPro" id="IPR012677">
    <property type="entry name" value="Nucleotide-bd_a/b_plait_sf"/>
</dbReference>
<evidence type="ECO:0000313" key="4">
    <source>
        <dbReference type="Ensembl" id="ENSLLTP00000017755.1"/>
    </source>
</evidence>
<protein>
    <recommendedName>
        <fullName evidence="3">RRM domain-containing protein</fullName>
    </recommendedName>
</protein>
<dbReference type="FunFam" id="3.30.70.330:FF:000026">
    <property type="entry name" value="APOBEC1 complementation factor isoform X1"/>
    <property type="match status" value="1"/>
</dbReference>
<dbReference type="InterPro" id="IPR000504">
    <property type="entry name" value="RRM_dom"/>
</dbReference>
<dbReference type="Gene3D" id="3.30.70.330">
    <property type="match status" value="1"/>
</dbReference>
<dbReference type="AlphaFoldDB" id="A0A8C5SHS6"/>
<dbReference type="SUPFAM" id="SSF54928">
    <property type="entry name" value="RNA-binding domain, RBD"/>
    <property type="match status" value="1"/>
</dbReference>
<reference evidence="4" key="2">
    <citation type="submission" date="2025-09" db="UniProtKB">
        <authorList>
            <consortium name="Ensembl"/>
        </authorList>
    </citation>
    <scope>IDENTIFICATION</scope>
</reference>
<dbReference type="Proteomes" id="UP000694406">
    <property type="component" value="Unplaced"/>
</dbReference>
<dbReference type="GeneTree" id="ENSGT00940000158678"/>
<evidence type="ECO:0000256" key="2">
    <source>
        <dbReference type="PROSITE-ProRule" id="PRU00176"/>
    </source>
</evidence>
<evidence type="ECO:0000256" key="1">
    <source>
        <dbReference type="ARBA" id="ARBA00022884"/>
    </source>
</evidence>
<sequence>MESNKKSGDGLTGTQKEAALRTLIQRTGYSLIQENGQRKYGGPPPDWNGLPPERGCEIFIGKLPRDLFEDELIPLCEKIGKIYEMRMMMDFSGNNRGYAFVTFCNKQEAKNAIKQLNNYEIR</sequence>
<dbReference type="Pfam" id="PF00076">
    <property type="entry name" value="RRM_1"/>
    <property type="match status" value="1"/>
</dbReference>
<proteinExistence type="predicted"/>
<dbReference type="InterPro" id="IPR035979">
    <property type="entry name" value="RBD_domain_sf"/>
</dbReference>
<evidence type="ECO:0000259" key="3">
    <source>
        <dbReference type="PROSITE" id="PS50102"/>
    </source>
</evidence>
<dbReference type="Ensembl" id="ENSLLTT00000018413.1">
    <property type="protein sequence ID" value="ENSLLTP00000017755.1"/>
    <property type="gene ID" value="ENSLLTG00000013457.1"/>
</dbReference>
<dbReference type="SMART" id="SM00360">
    <property type="entry name" value="RRM"/>
    <property type="match status" value="1"/>
</dbReference>